<gene>
    <name evidence="2" type="primary">NAT10_1</name>
    <name evidence="2" type="ORF">AVEN_253380_1</name>
</gene>
<feature type="domain" description="N-acetyltransferase" evidence="1">
    <location>
        <begin position="16"/>
        <end position="70"/>
    </location>
</feature>
<name>A0A4Y2BTX9_ARAVE</name>
<dbReference type="InterPro" id="IPR032672">
    <property type="entry name" value="TmcA/NAT10/Kre33"/>
</dbReference>
<dbReference type="OrthoDB" id="10067491at2759"/>
<dbReference type="GO" id="GO:0000049">
    <property type="term" value="F:tRNA binding"/>
    <property type="evidence" value="ECO:0007669"/>
    <property type="project" value="TreeGrafter"/>
</dbReference>
<dbReference type="GO" id="GO:0005730">
    <property type="term" value="C:nucleolus"/>
    <property type="evidence" value="ECO:0007669"/>
    <property type="project" value="TreeGrafter"/>
</dbReference>
<dbReference type="Gene3D" id="3.40.630.30">
    <property type="match status" value="1"/>
</dbReference>
<feature type="non-terminal residue" evidence="2">
    <location>
        <position position="1"/>
    </location>
</feature>
<dbReference type="GO" id="GO:0030686">
    <property type="term" value="C:90S preribosome"/>
    <property type="evidence" value="ECO:0007669"/>
    <property type="project" value="TreeGrafter"/>
</dbReference>
<dbReference type="Proteomes" id="UP000499080">
    <property type="component" value="Unassembled WGS sequence"/>
</dbReference>
<dbReference type="Pfam" id="PF13718">
    <property type="entry name" value="GNAT_acetyltr_2"/>
    <property type="match status" value="1"/>
</dbReference>
<sequence length="78" mass="8803">DTLFSYHKDAERFLQKLVAILVASHYKNSPNDLQMMSDAPAHHVFCLCAPSGEKEAKKAVLPEVLCVLQVRHCFSYLV</sequence>
<dbReference type="PANTHER" id="PTHR10925">
    <property type="entry name" value="N-ACETYLTRANSFERASE 10"/>
    <property type="match status" value="1"/>
</dbReference>
<organism evidence="2 3">
    <name type="scientific">Araneus ventricosus</name>
    <name type="common">Orbweaver spider</name>
    <name type="synonym">Epeira ventricosa</name>
    <dbReference type="NCBI Taxonomy" id="182803"/>
    <lineage>
        <taxon>Eukaryota</taxon>
        <taxon>Metazoa</taxon>
        <taxon>Ecdysozoa</taxon>
        <taxon>Arthropoda</taxon>
        <taxon>Chelicerata</taxon>
        <taxon>Arachnida</taxon>
        <taxon>Araneae</taxon>
        <taxon>Araneomorphae</taxon>
        <taxon>Entelegynae</taxon>
        <taxon>Araneoidea</taxon>
        <taxon>Araneidae</taxon>
        <taxon>Araneus</taxon>
    </lineage>
</organism>
<evidence type="ECO:0000313" key="2">
    <source>
        <dbReference type="EMBL" id="GBL95393.1"/>
    </source>
</evidence>
<evidence type="ECO:0000259" key="1">
    <source>
        <dbReference type="Pfam" id="PF13718"/>
    </source>
</evidence>
<dbReference type="GO" id="GO:1990883">
    <property type="term" value="F:18S rRNA cytidine N-acetyltransferase activity"/>
    <property type="evidence" value="ECO:0007669"/>
    <property type="project" value="TreeGrafter"/>
</dbReference>
<dbReference type="GO" id="GO:1904812">
    <property type="term" value="P:rRNA acetylation involved in maturation of SSU-rRNA"/>
    <property type="evidence" value="ECO:0007669"/>
    <property type="project" value="TreeGrafter"/>
</dbReference>
<keyword evidence="3" id="KW-1185">Reference proteome</keyword>
<proteinExistence type="predicted"/>
<dbReference type="InterPro" id="IPR000182">
    <property type="entry name" value="GNAT_dom"/>
</dbReference>
<keyword evidence="2" id="KW-0808">Transferase</keyword>
<evidence type="ECO:0000313" key="3">
    <source>
        <dbReference type="Proteomes" id="UP000499080"/>
    </source>
</evidence>
<dbReference type="PANTHER" id="PTHR10925:SF5">
    <property type="entry name" value="RNA CYTIDINE ACETYLTRANSFERASE"/>
    <property type="match status" value="1"/>
</dbReference>
<reference evidence="2 3" key="1">
    <citation type="journal article" date="2019" name="Sci. Rep.">
        <title>Orb-weaving spider Araneus ventricosus genome elucidates the spidroin gene catalogue.</title>
        <authorList>
            <person name="Kono N."/>
            <person name="Nakamura H."/>
            <person name="Ohtoshi R."/>
            <person name="Moran D.A.P."/>
            <person name="Shinohara A."/>
            <person name="Yoshida Y."/>
            <person name="Fujiwara M."/>
            <person name="Mori M."/>
            <person name="Tomita M."/>
            <person name="Arakawa K."/>
        </authorList>
    </citation>
    <scope>NUCLEOTIDE SEQUENCE [LARGE SCALE GENOMIC DNA]</scope>
</reference>
<comment type="caution">
    <text evidence="2">The sequence shown here is derived from an EMBL/GenBank/DDBJ whole genome shotgun (WGS) entry which is preliminary data.</text>
</comment>
<accession>A0A4Y2BTX9</accession>
<dbReference type="AlphaFoldDB" id="A0A4Y2BTX9"/>
<dbReference type="EMBL" id="BGPR01236733">
    <property type="protein sequence ID" value="GBL95393.1"/>
    <property type="molecule type" value="Genomic_DNA"/>
</dbReference>
<protein>
    <submittedName>
        <fullName evidence="2">RNA cytidine acetyltransferase</fullName>
    </submittedName>
</protein>